<protein>
    <submittedName>
        <fullName evidence="1">Protein kinase superfamily protein</fullName>
    </submittedName>
</protein>
<dbReference type="EMBL" id="CACSLK010024540">
    <property type="protein sequence ID" value="CAA0823371.1"/>
    <property type="molecule type" value="Genomic_DNA"/>
</dbReference>
<accession>A0A9N7MZC2</accession>
<comment type="caution">
    <text evidence="1">The sequence shown here is derived from an EMBL/GenBank/DDBJ whole genome shotgun (WGS) entry which is preliminary data.</text>
</comment>
<name>A0A9N7MZC2_STRHE</name>
<dbReference type="Proteomes" id="UP001153555">
    <property type="component" value="Unassembled WGS sequence"/>
</dbReference>
<dbReference type="OrthoDB" id="1110819at2759"/>
<sequence length="191" mass="21305">MFVLPSKTHTHIYTHTHTRRKGKSGSAGRFSCFAADSLGPSTFKGIEKLKGCDKENAYEFDLRKDFFAGRRATMGLDGDSRTDHEQIDGFLAGLAGKGITNLSLSVSFASNKERLHKVSELMSQDGAHWDSDLVTQTFKPKEAKLILAIPLTRQGHRDSIIWNPHKHGLFTVKSAYSLILKSKLSRVQFPE</sequence>
<dbReference type="GO" id="GO:0016301">
    <property type="term" value="F:kinase activity"/>
    <property type="evidence" value="ECO:0007669"/>
    <property type="project" value="UniProtKB-KW"/>
</dbReference>
<keyword evidence="1" id="KW-0418">Kinase</keyword>
<reference evidence="1" key="1">
    <citation type="submission" date="2019-12" db="EMBL/GenBank/DDBJ databases">
        <authorList>
            <person name="Scholes J."/>
        </authorList>
    </citation>
    <scope>NUCLEOTIDE SEQUENCE</scope>
</reference>
<dbReference type="AlphaFoldDB" id="A0A9N7MZC2"/>
<organism evidence="1 2">
    <name type="scientific">Striga hermonthica</name>
    <name type="common">Purple witchweed</name>
    <name type="synonym">Buchnera hermonthica</name>
    <dbReference type="NCBI Taxonomy" id="68872"/>
    <lineage>
        <taxon>Eukaryota</taxon>
        <taxon>Viridiplantae</taxon>
        <taxon>Streptophyta</taxon>
        <taxon>Embryophyta</taxon>
        <taxon>Tracheophyta</taxon>
        <taxon>Spermatophyta</taxon>
        <taxon>Magnoliopsida</taxon>
        <taxon>eudicotyledons</taxon>
        <taxon>Gunneridae</taxon>
        <taxon>Pentapetalae</taxon>
        <taxon>asterids</taxon>
        <taxon>lamiids</taxon>
        <taxon>Lamiales</taxon>
        <taxon>Orobanchaceae</taxon>
        <taxon>Buchnereae</taxon>
        <taxon>Striga</taxon>
    </lineage>
</organism>
<proteinExistence type="predicted"/>
<gene>
    <name evidence="1" type="ORF">SHERM_20532</name>
</gene>
<evidence type="ECO:0000313" key="1">
    <source>
        <dbReference type="EMBL" id="CAA0823371.1"/>
    </source>
</evidence>
<keyword evidence="2" id="KW-1185">Reference proteome</keyword>
<keyword evidence="1" id="KW-0808">Transferase</keyword>
<evidence type="ECO:0000313" key="2">
    <source>
        <dbReference type="Proteomes" id="UP001153555"/>
    </source>
</evidence>